<feature type="compositionally biased region" description="Basic and acidic residues" evidence="3">
    <location>
        <begin position="361"/>
        <end position="401"/>
    </location>
</feature>
<reference evidence="5 6" key="1">
    <citation type="submission" date="2020-04" db="EMBL/GenBank/DDBJ databases">
        <authorList>
            <person name="De Canck E."/>
        </authorList>
    </citation>
    <scope>NUCLEOTIDE SEQUENCE [LARGE SCALE GENOMIC DNA]</scope>
    <source>
        <strain evidence="5 6">LMG 22037</strain>
    </source>
</reference>
<organism evidence="5 6">
    <name type="scientific">Paraburkholderia phenoliruptrix</name>
    <dbReference type="NCBI Taxonomy" id="252970"/>
    <lineage>
        <taxon>Bacteria</taxon>
        <taxon>Pseudomonadati</taxon>
        <taxon>Pseudomonadota</taxon>
        <taxon>Betaproteobacteria</taxon>
        <taxon>Burkholderiales</taxon>
        <taxon>Burkholderiaceae</taxon>
        <taxon>Paraburkholderia</taxon>
    </lineage>
</organism>
<dbReference type="CDD" id="cd02883">
    <property type="entry name" value="NUDIX_Hydrolase"/>
    <property type="match status" value="1"/>
</dbReference>
<dbReference type="PRINTS" id="PR00502">
    <property type="entry name" value="NUDIXFAMILY"/>
</dbReference>
<dbReference type="AlphaFoldDB" id="A0A6J5CNQ6"/>
<dbReference type="Pfam" id="PF09979">
    <property type="entry name" value="DUF2213"/>
    <property type="match status" value="1"/>
</dbReference>
<evidence type="ECO:0000313" key="6">
    <source>
        <dbReference type="Proteomes" id="UP000494249"/>
    </source>
</evidence>
<dbReference type="EMBL" id="CADIKB010000069">
    <property type="protein sequence ID" value="CAB3741107.1"/>
    <property type="molecule type" value="Genomic_DNA"/>
</dbReference>
<dbReference type="Proteomes" id="UP000494249">
    <property type="component" value="Unassembled WGS sequence"/>
</dbReference>
<name>A0A6J5CNQ6_9BURK</name>
<feature type="compositionally biased region" description="Basic and acidic residues" evidence="3">
    <location>
        <begin position="439"/>
        <end position="478"/>
    </location>
</feature>
<dbReference type="PANTHER" id="PTHR43046:SF14">
    <property type="entry name" value="MUTT_NUDIX FAMILY PROTEIN"/>
    <property type="match status" value="1"/>
</dbReference>
<dbReference type="PROSITE" id="PS00893">
    <property type="entry name" value="NUDIX_BOX"/>
    <property type="match status" value="1"/>
</dbReference>
<sequence length="641" mass="70231">MPLEKGSSNEAVSHNIEELRAAGHPEDQSIAIAMKEAGRSKADSEKILAAGALIVADGNVLFLRRGNGGDHPGEWAFPGGHIEAGETPEEAARRETQEETGYEPHKLIELGKSDDGNVEFTTFYNESRPFDVALSDESTEFIWSPLGSWPEPLHPGCRFVLESDAFKAVRKAHMTETDLARAMVAGEYSSPQFFINMWMFDIRITGTGTSYRSKDKEYVYRPPEEYLNEDFLARCNGLPVIIDHPDNANLNSEEFKKRSVGSVMLPYIKGDEVWAIVRIYNEAAATMMSKEQLSTSPNVVFRNPKLENTVVTLDNGEKGLIEGNPKLLDHIAICEVGVWDKGGPPAGVSTTNVQEPEMTEEERKAKADAEAKEALEAKAKADAEEKAKADAEEEKAKADSEKWDKLMSAVDSLCKRMDSYENEKNDKKADAMPAEEMSVGDKKADSDEKKADDDAKDKEAEAAKLKAEAKEEEAKADAAKRESALLDRISNLEKMLVQTASLTPKPLTDADQAAFADAQSKADSVYGAFGKQAPRALNGEDVLAYKKRLAAPMKQHSAAWKDVDLAGLEASVFAIAEAAIYADSMEAAIHPSVAPEAGLRAVTRDTGTGHKVTTFYGRPGAWMDDFRAPRMHGNIVRDTKH</sequence>
<feature type="region of interest" description="Disordered" evidence="3">
    <location>
        <begin position="422"/>
        <end position="478"/>
    </location>
</feature>
<dbReference type="Pfam" id="PF00293">
    <property type="entry name" value="NUDIX"/>
    <property type="match status" value="1"/>
</dbReference>
<keyword evidence="2" id="KW-0378">Hydrolase</keyword>
<feature type="region of interest" description="Disordered" evidence="3">
    <location>
        <begin position="1"/>
        <end position="27"/>
    </location>
</feature>
<feature type="compositionally biased region" description="Polar residues" evidence="3">
    <location>
        <begin position="1"/>
        <end position="12"/>
    </location>
</feature>
<dbReference type="InterPro" id="IPR015797">
    <property type="entry name" value="NUDIX_hydrolase-like_dom_sf"/>
</dbReference>
<comment type="cofactor">
    <cofactor evidence="1">
        <name>Mg(2+)</name>
        <dbReference type="ChEBI" id="CHEBI:18420"/>
    </cofactor>
</comment>
<evidence type="ECO:0000256" key="2">
    <source>
        <dbReference type="ARBA" id="ARBA00022801"/>
    </source>
</evidence>
<dbReference type="InterPro" id="IPR020084">
    <property type="entry name" value="NUDIX_hydrolase_CS"/>
</dbReference>
<proteinExistence type="predicted"/>
<dbReference type="PROSITE" id="PS51462">
    <property type="entry name" value="NUDIX"/>
    <property type="match status" value="1"/>
</dbReference>
<dbReference type="Gene3D" id="3.90.79.10">
    <property type="entry name" value="Nucleoside Triphosphate Pyrophosphohydrolase"/>
    <property type="match status" value="1"/>
</dbReference>
<dbReference type="InterPro" id="IPR000086">
    <property type="entry name" value="NUDIX_hydrolase_dom"/>
</dbReference>
<feature type="domain" description="Nudix hydrolase" evidence="4">
    <location>
        <begin position="45"/>
        <end position="166"/>
    </location>
</feature>
<protein>
    <recommendedName>
        <fullName evidence="4">Nudix hydrolase domain-containing protein</fullName>
    </recommendedName>
</protein>
<evidence type="ECO:0000259" key="4">
    <source>
        <dbReference type="PROSITE" id="PS51462"/>
    </source>
</evidence>
<evidence type="ECO:0000256" key="3">
    <source>
        <dbReference type="SAM" id="MobiDB-lite"/>
    </source>
</evidence>
<feature type="region of interest" description="Disordered" evidence="3">
    <location>
        <begin position="344"/>
        <end position="401"/>
    </location>
</feature>
<dbReference type="InterPro" id="IPR020476">
    <property type="entry name" value="Nudix_hydrolase"/>
</dbReference>
<evidence type="ECO:0000256" key="1">
    <source>
        <dbReference type="ARBA" id="ARBA00001946"/>
    </source>
</evidence>
<dbReference type="SUPFAM" id="SSF55811">
    <property type="entry name" value="Nudix"/>
    <property type="match status" value="1"/>
</dbReference>
<accession>A0A6J5CNQ6</accession>
<evidence type="ECO:0000313" key="5">
    <source>
        <dbReference type="EMBL" id="CAB3741107.1"/>
    </source>
</evidence>
<dbReference type="PANTHER" id="PTHR43046">
    <property type="entry name" value="GDP-MANNOSE MANNOSYL HYDROLASE"/>
    <property type="match status" value="1"/>
</dbReference>
<dbReference type="InterPro" id="IPR016913">
    <property type="entry name" value="UCP029215"/>
</dbReference>
<dbReference type="GO" id="GO:0016787">
    <property type="term" value="F:hydrolase activity"/>
    <property type="evidence" value="ECO:0007669"/>
    <property type="project" value="UniProtKB-KW"/>
</dbReference>
<feature type="compositionally biased region" description="Basic and acidic residues" evidence="3">
    <location>
        <begin position="15"/>
        <end position="27"/>
    </location>
</feature>
<gene>
    <name evidence="5" type="ORF">LMG22037_06458</name>
</gene>
<dbReference type="RefSeq" id="WP_051224046.1">
    <property type="nucleotide sequence ID" value="NZ_CADFGL010000063.1"/>
</dbReference>